<dbReference type="SUPFAM" id="SSF53623">
    <property type="entry name" value="MurD-like peptide ligases, catalytic domain"/>
    <property type="match status" value="1"/>
</dbReference>
<comment type="caution">
    <text evidence="7">The sequence shown here is derived from an EMBL/GenBank/DDBJ whole genome shotgun (WGS) entry which is preliminary data.</text>
</comment>
<keyword evidence="1" id="KW-0436">Ligase</keyword>
<protein>
    <submittedName>
        <fullName evidence="7">Uncharacterized protein</fullName>
    </submittedName>
</protein>
<keyword evidence="2" id="KW-0547">Nucleotide-binding</keyword>
<reference evidence="7 8" key="1">
    <citation type="submission" date="2019-01" db="EMBL/GenBank/DDBJ databases">
        <authorList>
            <person name="Chen W.-M."/>
        </authorList>
    </citation>
    <scope>NUCLEOTIDE SEQUENCE [LARGE SCALE GENOMIC DNA]</scope>
    <source>
        <strain evidence="7 8">CCP-18</strain>
    </source>
</reference>
<dbReference type="Gene3D" id="3.90.190.20">
    <property type="entry name" value="Mur ligase, C-terminal domain"/>
    <property type="match status" value="1"/>
</dbReference>
<accession>A0A437LKV9</accession>
<dbReference type="InterPro" id="IPR036565">
    <property type="entry name" value="Mur-like_cat_sf"/>
</dbReference>
<dbReference type="Proteomes" id="UP000288587">
    <property type="component" value="Unassembled WGS sequence"/>
</dbReference>
<dbReference type="GO" id="GO:0005524">
    <property type="term" value="F:ATP binding"/>
    <property type="evidence" value="ECO:0007669"/>
    <property type="project" value="UniProtKB-KW"/>
</dbReference>
<evidence type="ECO:0000313" key="7">
    <source>
        <dbReference type="EMBL" id="RVT86036.1"/>
    </source>
</evidence>
<dbReference type="PANTHER" id="PTHR43024">
    <property type="entry name" value="UDP-N-ACETYLMURAMOYL-TRIPEPTIDE--D-ALANYL-D-ALANINE LIGASE"/>
    <property type="match status" value="1"/>
</dbReference>
<feature type="domain" description="Mur ligase C-terminal" evidence="5">
    <location>
        <begin position="256"/>
        <end position="379"/>
    </location>
</feature>
<feature type="region of interest" description="Disordered" evidence="4">
    <location>
        <begin position="415"/>
        <end position="443"/>
    </location>
</feature>
<name>A0A437LKV9_9BURK</name>
<dbReference type="AlphaFoldDB" id="A0A437LKV9"/>
<evidence type="ECO:0000256" key="3">
    <source>
        <dbReference type="ARBA" id="ARBA00022840"/>
    </source>
</evidence>
<gene>
    <name evidence="7" type="ORF">EOD73_08295</name>
</gene>
<dbReference type="GO" id="GO:0004045">
    <property type="term" value="F:peptidyl-tRNA hydrolase activity"/>
    <property type="evidence" value="ECO:0007669"/>
    <property type="project" value="InterPro"/>
</dbReference>
<dbReference type="Pfam" id="PF08245">
    <property type="entry name" value="Mur_ligase_M"/>
    <property type="match status" value="1"/>
</dbReference>
<dbReference type="InterPro" id="IPR013221">
    <property type="entry name" value="Mur_ligase_cen"/>
</dbReference>
<evidence type="ECO:0000256" key="1">
    <source>
        <dbReference type="ARBA" id="ARBA00022598"/>
    </source>
</evidence>
<feature type="domain" description="Mur ligase central" evidence="6">
    <location>
        <begin position="47"/>
        <end position="233"/>
    </location>
</feature>
<dbReference type="PANTHER" id="PTHR43024:SF1">
    <property type="entry name" value="UDP-N-ACETYLMURAMOYL-TRIPEPTIDE--D-ALANYL-D-ALANINE LIGASE"/>
    <property type="match status" value="1"/>
</dbReference>
<dbReference type="Pfam" id="PF01195">
    <property type="entry name" value="Pept_tRNA_hydro"/>
    <property type="match status" value="1"/>
</dbReference>
<dbReference type="Gene3D" id="3.40.1190.10">
    <property type="entry name" value="Mur-like, catalytic domain"/>
    <property type="match status" value="1"/>
</dbReference>
<evidence type="ECO:0000259" key="6">
    <source>
        <dbReference type="Pfam" id="PF08245"/>
    </source>
</evidence>
<dbReference type="SUPFAM" id="SSF53178">
    <property type="entry name" value="Peptidyl-tRNA hydrolase-like"/>
    <property type="match status" value="1"/>
</dbReference>
<dbReference type="InterPro" id="IPR051046">
    <property type="entry name" value="MurCDEF_CellWall_CoF430Synth"/>
</dbReference>
<dbReference type="SUPFAM" id="SSF53244">
    <property type="entry name" value="MurD-like peptide ligases, peptide-binding domain"/>
    <property type="match status" value="1"/>
</dbReference>
<dbReference type="InterPro" id="IPR036416">
    <property type="entry name" value="Pept_tRNA_hydro_sf"/>
</dbReference>
<keyword evidence="3" id="KW-0067">ATP-binding</keyword>
<dbReference type="Gene3D" id="3.40.50.1470">
    <property type="entry name" value="Peptidyl-tRNA hydrolase"/>
    <property type="match status" value="1"/>
</dbReference>
<organism evidence="7 8">
    <name type="scientific">Inhella crocodyli</name>
    <dbReference type="NCBI Taxonomy" id="2499851"/>
    <lineage>
        <taxon>Bacteria</taxon>
        <taxon>Pseudomonadati</taxon>
        <taxon>Pseudomonadota</taxon>
        <taxon>Betaproteobacteria</taxon>
        <taxon>Burkholderiales</taxon>
        <taxon>Sphaerotilaceae</taxon>
        <taxon>Inhella</taxon>
    </lineage>
</organism>
<dbReference type="EMBL" id="SACM01000002">
    <property type="protein sequence ID" value="RVT86036.1"/>
    <property type="molecule type" value="Genomic_DNA"/>
</dbReference>
<evidence type="ECO:0000259" key="5">
    <source>
        <dbReference type="Pfam" id="PF02875"/>
    </source>
</evidence>
<dbReference type="Pfam" id="PF02875">
    <property type="entry name" value="Mur_ligase_C"/>
    <property type="match status" value="1"/>
</dbReference>
<dbReference type="NCBIfam" id="TIGR00447">
    <property type="entry name" value="pth"/>
    <property type="match status" value="1"/>
</dbReference>
<dbReference type="InterPro" id="IPR001328">
    <property type="entry name" value="Pept_tRNA_hydro"/>
</dbReference>
<proteinExistence type="predicted"/>
<evidence type="ECO:0000256" key="4">
    <source>
        <dbReference type="SAM" id="MobiDB-lite"/>
    </source>
</evidence>
<sequence>MRRLRSILHSFAWRIRAWVGSDRVDAAWVRLARVYRPWVRGPIAIGVTGSGGKSTAKELIHGLLASTGPGVANPGSLNMLHQIAKVVLAMRPWHRYAVAELTEHEPGAMAANVALFRPSVALVTLRRDDHAAAFEGAAQVLAEFACLLASLPASGTAVLNADEPEIAALQEHTSARVITYGVADHAHVRAEDVDGDWPSTLSMTLVHGDERARATTQLHGRHWVPVVLGAVATALACGLSLRQCAQVLGSLPALSGRMQGLTTADGVHVVRDDYKAPYWTVAAGLDFLQRAKAPRKVAVIGSLSDFGPGVGAAKRYAQLAEQLNGLVDLALFVGPWATAALGARCHPSTRRMAFSSVLDLSTFLNAELRSGDLVWLKGTNKQDHLERLLLTRDRQVDCWRDDCRLTRSCTSCPELGRRSRPPNHGATAVRNDEAPAPEHPWQAAPPAADEWVAVGLGNAGAQYDNTPHNLGAATLQALAAAEGWTWHRDTNMHVARGSLNGRSVSLLLPQVAINLTGPALRRIAERWGLAPARMVLVHDDLSLPLGTVKQRQAGSAGGHRGIDSVLVAFQSDGFCRIKVGARPSEPPESWIDHVTKPFDPSSHALANAGVEQAVARLRTLLRQAPRKAET</sequence>
<evidence type="ECO:0000313" key="8">
    <source>
        <dbReference type="Proteomes" id="UP000288587"/>
    </source>
</evidence>
<dbReference type="InterPro" id="IPR004101">
    <property type="entry name" value="Mur_ligase_C"/>
</dbReference>
<dbReference type="OrthoDB" id="9803907at2"/>
<keyword evidence="8" id="KW-1185">Reference proteome</keyword>
<evidence type="ECO:0000256" key="2">
    <source>
        <dbReference type="ARBA" id="ARBA00022741"/>
    </source>
</evidence>
<dbReference type="GO" id="GO:0016881">
    <property type="term" value="F:acid-amino acid ligase activity"/>
    <property type="evidence" value="ECO:0007669"/>
    <property type="project" value="InterPro"/>
</dbReference>
<dbReference type="InterPro" id="IPR036615">
    <property type="entry name" value="Mur_ligase_C_dom_sf"/>
</dbReference>